<comment type="caution">
    <text evidence="2">The sequence shown here is derived from an EMBL/GenBank/DDBJ whole genome shotgun (WGS) entry which is preliminary data.</text>
</comment>
<evidence type="ECO:0000313" key="3">
    <source>
        <dbReference type="Proteomes" id="UP000037460"/>
    </source>
</evidence>
<name>A0A0M0J4Y1_9EUKA</name>
<feature type="region of interest" description="Disordered" evidence="1">
    <location>
        <begin position="75"/>
        <end position="97"/>
    </location>
</feature>
<organism evidence="2 3">
    <name type="scientific">Chrysochromulina tobinii</name>
    <dbReference type="NCBI Taxonomy" id="1460289"/>
    <lineage>
        <taxon>Eukaryota</taxon>
        <taxon>Haptista</taxon>
        <taxon>Haptophyta</taxon>
        <taxon>Prymnesiophyceae</taxon>
        <taxon>Prymnesiales</taxon>
        <taxon>Chrysochromulinaceae</taxon>
        <taxon>Chrysochromulina</taxon>
    </lineage>
</organism>
<dbReference type="AlphaFoldDB" id="A0A0M0J4Y1"/>
<gene>
    <name evidence="2" type="ORF">Ctob_000961</name>
</gene>
<dbReference type="Proteomes" id="UP000037460">
    <property type="component" value="Unassembled WGS sequence"/>
</dbReference>
<keyword evidence="3" id="KW-1185">Reference proteome</keyword>
<feature type="region of interest" description="Disordered" evidence="1">
    <location>
        <begin position="1"/>
        <end position="56"/>
    </location>
</feature>
<protein>
    <submittedName>
        <fullName evidence="2">Uncharacterized protein</fullName>
    </submittedName>
</protein>
<accession>A0A0M0J4Y1</accession>
<evidence type="ECO:0000313" key="2">
    <source>
        <dbReference type="EMBL" id="KOO21651.1"/>
    </source>
</evidence>
<sequence length="161" mass="16873">MGPASPMAAPGNWDDLDELFARATDGNRREVDEDREEADDEDRDRPGDPLCLSPPLASAMAAVRVDGAMSPFDLESESAKARAERPTVPASQSASPQTTMIIGLESPAVPALPTKLAVGGFSPTPPAPAAPSAEELIEDGLGSEVNYTDFLETLLTVEPVV</sequence>
<evidence type="ECO:0000256" key="1">
    <source>
        <dbReference type="SAM" id="MobiDB-lite"/>
    </source>
</evidence>
<feature type="compositionally biased region" description="Acidic residues" evidence="1">
    <location>
        <begin position="33"/>
        <end position="42"/>
    </location>
</feature>
<dbReference type="EMBL" id="JWZX01003346">
    <property type="protein sequence ID" value="KOO21651.1"/>
    <property type="molecule type" value="Genomic_DNA"/>
</dbReference>
<proteinExistence type="predicted"/>
<reference evidence="3" key="1">
    <citation type="journal article" date="2015" name="PLoS Genet.">
        <title>Genome Sequence and Transcriptome Analyses of Chrysochromulina tobin: Metabolic Tools for Enhanced Algal Fitness in the Prominent Order Prymnesiales (Haptophyceae).</title>
        <authorList>
            <person name="Hovde B.T."/>
            <person name="Deodato C.R."/>
            <person name="Hunsperger H.M."/>
            <person name="Ryken S.A."/>
            <person name="Yost W."/>
            <person name="Jha R.K."/>
            <person name="Patterson J."/>
            <person name="Monnat R.J. Jr."/>
            <person name="Barlow S.B."/>
            <person name="Starkenburg S.R."/>
            <person name="Cattolico R.A."/>
        </authorList>
    </citation>
    <scope>NUCLEOTIDE SEQUENCE</scope>
    <source>
        <strain evidence="3">CCMP291</strain>
    </source>
</reference>